<dbReference type="RefSeq" id="WP_106531533.1">
    <property type="nucleotide sequence ID" value="NZ_PYAW01000013.1"/>
</dbReference>
<dbReference type="Proteomes" id="UP000240971">
    <property type="component" value="Unassembled WGS sequence"/>
</dbReference>
<comment type="caution">
    <text evidence="1">The sequence shown here is derived from an EMBL/GenBank/DDBJ whole genome shotgun (WGS) entry which is preliminary data.</text>
</comment>
<dbReference type="EMBL" id="PYAW01000013">
    <property type="protein sequence ID" value="PSL42393.1"/>
    <property type="molecule type" value="Genomic_DNA"/>
</dbReference>
<name>A0A2P8H837_CHINA</name>
<evidence type="ECO:0000313" key="2">
    <source>
        <dbReference type="Proteomes" id="UP000240971"/>
    </source>
</evidence>
<dbReference type="AlphaFoldDB" id="A0A2P8H837"/>
<dbReference type="OrthoDB" id="5540856at2"/>
<reference evidence="1 2" key="1">
    <citation type="submission" date="2018-03" db="EMBL/GenBank/DDBJ databases">
        <title>Genomic Encyclopedia of Archaeal and Bacterial Type Strains, Phase II (KMG-II): from individual species to whole genera.</title>
        <authorList>
            <person name="Goeker M."/>
        </authorList>
    </citation>
    <scope>NUCLEOTIDE SEQUENCE [LARGE SCALE GENOMIC DNA]</scope>
    <source>
        <strain evidence="1 2">DSM 24859</strain>
    </source>
</reference>
<organism evidence="1 2">
    <name type="scientific">Chitinophaga niastensis</name>
    <dbReference type="NCBI Taxonomy" id="536980"/>
    <lineage>
        <taxon>Bacteria</taxon>
        <taxon>Pseudomonadati</taxon>
        <taxon>Bacteroidota</taxon>
        <taxon>Chitinophagia</taxon>
        <taxon>Chitinophagales</taxon>
        <taxon>Chitinophagaceae</taxon>
        <taxon>Chitinophaga</taxon>
    </lineage>
</organism>
<proteinExistence type="predicted"/>
<keyword evidence="2" id="KW-1185">Reference proteome</keyword>
<sequence length="567" mass="65605">MATNNIIVREYLESLAEKDELDYIFPLLLSLKGFKIIRTAKEALGQSQYGKDIIAVGIDEDGVKKRFYFELKGHADKDIDIASISKSDGISESLHEMKFAIYEDSGIPGFNHLPVKAVLVHNGIVKPNAMPVLEGIIKNLFKEGDFERWGIYELTVQFSEHLFNEYLLTDSENIKLFKRTLVLLNAPDYDLRDFSTLLDRLLNNKADIKTRAFAKLFATLNLLGYILYHYSNEEQNLEPARQGMSILIVKTWAWILQQRLEKKKPVKRAFEKLLGTQYRVLDEYLKTTLPVAVLKDGIFSEKGGPYENVGYSMRAMEYLGNMVYFFYLRHHWPASKGKGRSTVKKRLEKAQKEVLFKVINANAGCQRPLLDRHSRHILMTVLFVLQCEEVTEADKIMLHNYLAEIINNIILLKSMRDLLPEFTDKLEALIEFMATNQRPDEYIDSSSMLILILFELLAVFDNEEFYQSARSGLGSLADLQTAYPYAPDQDMELLFFSGNTHDQMAVESSIKLPEKLADFKTFIKARPSFQVTFRTDVEGYPFLKWLPVLYYHNDIFPQYWRQYIQLS</sequence>
<accession>A0A2P8H837</accession>
<protein>
    <submittedName>
        <fullName evidence="1">Uncharacterized protein</fullName>
    </submittedName>
</protein>
<gene>
    <name evidence="1" type="ORF">CLV51_11331</name>
</gene>
<evidence type="ECO:0000313" key="1">
    <source>
        <dbReference type="EMBL" id="PSL42393.1"/>
    </source>
</evidence>